<dbReference type="EMBL" id="FO082820">
    <property type="protein sequence ID" value="CCF20334.1"/>
    <property type="molecule type" value="Genomic_DNA"/>
</dbReference>
<dbReference type="OrthoDB" id="7510199at2"/>
<evidence type="ECO:0000256" key="2">
    <source>
        <dbReference type="ARBA" id="ARBA00004418"/>
    </source>
</evidence>
<dbReference type="InterPro" id="IPR028871">
    <property type="entry name" value="BlueCu_1_BS"/>
</dbReference>
<protein>
    <recommendedName>
        <fullName evidence="3 10">Pseudoazurin</fullName>
    </recommendedName>
</protein>
<feature type="binding site" evidence="11">
    <location>
        <position position="61"/>
    </location>
    <ligand>
        <name>Cu cation</name>
        <dbReference type="ChEBI" id="CHEBI:23378"/>
    </ligand>
</feature>
<feature type="domain" description="Blue (type 1) copper" evidence="13">
    <location>
        <begin position="26"/>
        <end position="112"/>
    </location>
</feature>
<evidence type="ECO:0000256" key="3">
    <source>
        <dbReference type="ARBA" id="ARBA00016984"/>
    </source>
</evidence>
<dbReference type="STRING" id="1125847.NT26_2610"/>
<feature type="binding site" evidence="11">
    <location>
        <position position="99"/>
    </location>
    <ligand>
        <name>Cu cation</name>
        <dbReference type="ChEBI" id="CHEBI:23378"/>
    </ligand>
</feature>
<dbReference type="Gene3D" id="2.60.40.420">
    <property type="entry name" value="Cupredoxins - blue copper proteins"/>
    <property type="match status" value="1"/>
</dbReference>
<organism evidence="14 15">
    <name type="scientific">Pseudorhizobium banfieldiae</name>
    <dbReference type="NCBI Taxonomy" id="1125847"/>
    <lineage>
        <taxon>Bacteria</taxon>
        <taxon>Pseudomonadati</taxon>
        <taxon>Pseudomonadota</taxon>
        <taxon>Alphaproteobacteria</taxon>
        <taxon>Hyphomicrobiales</taxon>
        <taxon>Rhizobiaceae</taxon>
        <taxon>Rhizobium/Agrobacterium group</taxon>
        <taxon>Pseudorhizobium</taxon>
    </lineage>
</organism>
<dbReference type="InterPro" id="IPR000923">
    <property type="entry name" value="BlueCu_1"/>
</dbReference>
<evidence type="ECO:0000256" key="4">
    <source>
        <dbReference type="ARBA" id="ARBA00022448"/>
    </source>
</evidence>
<dbReference type="InterPro" id="IPR012745">
    <property type="entry name" value="Pseudoazurin"/>
</dbReference>
<dbReference type="PANTHER" id="PTHR34192:SF10">
    <property type="entry name" value="PLASTOCYANIN MAJOR ISOFORM, CHLOROPLASTIC-RELATED"/>
    <property type="match status" value="1"/>
</dbReference>
<dbReference type="GO" id="GO:0005507">
    <property type="term" value="F:copper ion binding"/>
    <property type="evidence" value="ECO:0007669"/>
    <property type="project" value="UniProtKB-UniRule"/>
</dbReference>
<feature type="binding site" evidence="11">
    <location>
        <position position="102"/>
    </location>
    <ligand>
        <name>Cu cation</name>
        <dbReference type="ChEBI" id="CHEBI:23378"/>
    </ligand>
</feature>
<dbReference type="InterPro" id="IPR001235">
    <property type="entry name" value="Copper_blue_Plastocyanin"/>
</dbReference>
<keyword evidence="4" id="KW-0813">Transport</keyword>
<dbReference type="PRINTS" id="PR00155">
    <property type="entry name" value="AMICYANIN"/>
</dbReference>
<gene>
    <name evidence="14" type="ORF">NT26_2610</name>
</gene>
<keyword evidence="9" id="KW-0472">Membrane</keyword>
<proteinExistence type="predicted"/>
<dbReference type="Pfam" id="PF00127">
    <property type="entry name" value="Copper-bind"/>
    <property type="match status" value="1"/>
</dbReference>
<dbReference type="SUPFAM" id="SSF49503">
    <property type="entry name" value="Cupredoxins"/>
    <property type="match status" value="1"/>
</dbReference>
<keyword evidence="15" id="KW-1185">Reference proteome</keyword>
<keyword evidence="8 11" id="KW-0186">Copper</keyword>
<dbReference type="PRINTS" id="PR00156">
    <property type="entry name" value="COPPERBLUE"/>
</dbReference>
<dbReference type="PANTHER" id="PTHR34192">
    <property type="entry name" value="PLASTOCYANIN MAJOR ISOFORM, CHLOROPLASTIC-RELATED"/>
    <property type="match status" value="1"/>
</dbReference>
<evidence type="ECO:0000313" key="14">
    <source>
        <dbReference type="EMBL" id="CCF20334.1"/>
    </source>
</evidence>
<evidence type="ECO:0000256" key="5">
    <source>
        <dbReference type="ARBA" id="ARBA00022723"/>
    </source>
</evidence>
<reference evidence="14 15" key="1">
    <citation type="journal article" date="2013" name="Genome Biol. Evol.">
        <title>Life in an arsenic-containing gold mine: genome and physiology of the autotrophic arsenite-oxidizing bacterium rhizobium sp. NT-26.</title>
        <authorList>
            <person name="Andres J."/>
            <person name="Arsene-Ploetze F."/>
            <person name="Barbe V."/>
            <person name="Brochier-Armanet C."/>
            <person name="Cleiss-Arnold J."/>
            <person name="Coppee J.Y."/>
            <person name="Dillies M.A."/>
            <person name="Geist"/>
            <person name="L"/>
            <person name="Joublin A."/>
            <person name="Koechler S."/>
            <person name="Lassalle F."/>
            <person name="Marchal M."/>
            <person name="Medigue C."/>
            <person name="Muller D."/>
            <person name="Nesme X."/>
            <person name="Plewniak F."/>
            <person name="Proux C."/>
            <person name="Ramirez-Bahena M.H."/>
            <person name="Schenowitz C."/>
            <person name="Sismeiro O."/>
            <person name="Vallenet D."/>
            <person name="Santini J.M."/>
            <person name="Bertin P.N."/>
        </authorList>
    </citation>
    <scope>NUCLEOTIDE SEQUENCE [LARGE SCALE GENOMIC DNA]</scope>
    <source>
        <strain evidence="14 15">NT-26</strain>
    </source>
</reference>
<dbReference type="Proteomes" id="UP000010792">
    <property type="component" value="Chromosome"/>
</dbReference>
<dbReference type="PROSITE" id="PS00196">
    <property type="entry name" value="COPPER_BLUE"/>
    <property type="match status" value="1"/>
</dbReference>
<comment type="cofactor">
    <cofactor evidence="11">
        <name>Cu cation</name>
        <dbReference type="ChEBI" id="CHEBI:23378"/>
    </cofactor>
    <text evidence="11">Binds 1 copper ion per subunit.</text>
</comment>
<evidence type="ECO:0000256" key="7">
    <source>
        <dbReference type="ARBA" id="ARBA00022982"/>
    </source>
</evidence>
<dbReference type="CDD" id="cd04218">
    <property type="entry name" value="Pseudoazurin"/>
    <property type="match status" value="1"/>
</dbReference>
<feature type="signal peptide" evidence="12">
    <location>
        <begin position="1"/>
        <end position="20"/>
    </location>
</feature>
<evidence type="ECO:0000256" key="10">
    <source>
        <dbReference type="NCBIfam" id="TIGR02375"/>
    </source>
</evidence>
<dbReference type="NCBIfam" id="TIGR02375">
    <property type="entry name" value="pseudoazurin"/>
    <property type="match status" value="1"/>
</dbReference>
<accession>L0NHJ3</accession>
<evidence type="ECO:0000259" key="13">
    <source>
        <dbReference type="Pfam" id="PF00127"/>
    </source>
</evidence>
<name>L0NHJ3_9HYPH</name>
<evidence type="ECO:0000256" key="12">
    <source>
        <dbReference type="SAM" id="SignalP"/>
    </source>
</evidence>
<evidence type="ECO:0000256" key="11">
    <source>
        <dbReference type="PIRSR" id="PIRSR602386-1"/>
    </source>
</evidence>
<evidence type="ECO:0000256" key="9">
    <source>
        <dbReference type="ARBA" id="ARBA00023136"/>
    </source>
</evidence>
<evidence type="ECO:0000256" key="8">
    <source>
        <dbReference type="ARBA" id="ARBA00023008"/>
    </source>
</evidence>
<dbReference type="GO" id="GO:0009055">
    <property type="term" value="F:electron transfer activity"/>
    <property type="evidence" value="ECO:0007669"/>
    <property type="project" value="InterPro"/>
</dbReference>
<comment type="subcellular location">
    <subcellularLocation>
        <location evidence="1">Membrane</location>
    </subcellularLocation>
    <subcellularLocation>
        <location evidence="2">Periplasm</location>
    </subcellularLocation>
</comment>
<dbReference type="GO" id="GO:0016020">
    <property type="term" value="C:membrane"/>
    <property type="evidence" value="ECO:0007669"/>
    <property type="project" value="UniProtKB-SubCell"/>
</dbReference>
<dbReference type="GO" id="GO:0042597">
    <property type="term" value="C:periplasmic space"/>
    <property type="evidence" value="ECO:0007669"/>
    <property type="project" value="UniProtKB-SubCell"/>
</dbReference>
<keyword evidence="12" id="KW-0732">Signal</keyword>
<keyword evidence="5 11" id="KW-0479">Metal-binding</keyword>
<dbReference type="KEGG" id="rht:NT26_2610"/>
<sequence length="146" mass="15398">MKTLILAAFVSSMLAGSALAADYRVEMKNKGSNGSAMVFEPRLVRVEVGDTVTFIATDKGHNSASMKNGVPDGASPWKGKVNEEITVTIETPGVYMYQCTPHVGMGMIGAIVAGEPSNLESAKAVKYPGKAKKVAEEIFSEIEAGN</sequence>
<keyword evidence="6" id="KW-0574">Periplasm</keyword>
<evidence type="ECO:0000256" key="6">
    <source>
        <dbReference type="ARBA" id="ARBA00022764"/>
    </source>
</evidence>
<keyword evidence="7" id="KW-0249">Electron transport</keyword>
<dbReference type="RefSeq" id="WP_052639126.1">
    <property type="nucleotide sequence ID" value="NZ_FO082820.1"/>
</dbReference>
<dbReference type="InterPro" id="IPR008972">
    <property type="entry name" value="Cupredoxin"/>
</dbReference>
<feature type="chain" id="PRO_5003947136" description="Pseudoazurin" evidence="12">
    <location>
        <begin position="21"/>
        <end position="146"/>
    </location>
</feature>
<feature type="binding site" evidence="11">
    <location>
        <position position="107"/>
    </location>
    <ligand>
        <name>Cu cation</name>
        <dbReference type="ChEBI" id="CHEBI:23378"/>
    </ligand>
</feature>
<dbReference type="AlphaFoldDB" id="L0NHJ3"/>
<evidence type="ECO:0000313" key="15">
    <source>
        <dbReference type="Proteomes" id="UP000010792"/>
    </source>
</evidence>
<evidence type="ECO:0000256" key="1">
    <source>
        <dbReference type="ARBA" id="ARBA00004370"/>
    </source>
</evidence>
<dbReference type="InterPro" id="IPR002386">
    <property type="entry name" value="Amicyanin/Pseudoazurin"/>
</dbReference>